<dbReference type="InterPro" id="IPR008909">
    <property type="entry name" value="DALR_anticod-bd"/>
</dbReference>
<feature type="non-terminal residue" evidence="14">
    <location>
        <position position="1"/>
    </location>
</feature>
<evidence type="ECO:0000256" key="1">
    <source>
        <dbReference type="ARBA" id="ARBA00005594"/>
    </source>
</evidence>
<reference evidence="15" key="1">
    <citation type="submission" date="2022-10" db="EMBL/GenBank/DDBJ databases">
        <title>Genome assembly of Pristionchus species.</title>
        <authorList>
            <person name="Yoshida K."/>
            <person name="Sommer R.J."/>
        </authorList>
    </citation>
    <scope>NUCLEOTIDE SEQUENCE [LARGE SCALE GENOMIC DNA]</scope>
    <source>
        <strain evidence="15">RS5460</strain>
    </source>
</reference>
<evidence type="ECO:0000256" key="12">
    <source>
        <dbReference type="RuleBase" id="RU363038"/>
    </source>
</evidence>
<evidence type="ECO:0000256" key="7">
    <source>
        <dbReference type="ARBA" id="ARBA00023146"/>
    </source>
</evidence>
<sequence>GISLAQLRQNGFLQLLKKANADRAQKIVIDYSSPNIAKRFHVGNMRSTLLGRYTAKLNSSIGHDVHSINYLGDWGRQMAIIIAYWPYVRPSDTNWNSIGDGEKVRLLTDCYVAGNRALESDGKLKEDVRNMHTRMEQIKKEDGADNEEMKQWREIVQISINHLNHFYSLFDCQFNSWMYETDEVRRAQSLVDDLLRKGVAVTDEEGITIKDGEKFHRLGKSDGASLYLTRDIASLLHRNALHKADQYIYVVDKSQSGHFAALKRVMELMGHEDLAAKINHLVYGRVKGMSTRKGRTEVVDEIMESGKELAAEWIEKSPTKKELSPREREETVSKLACASLIVTELRKARKREYEFSWQQTFDPKAGNNGIFLLEKYNRLCTLEEMNPELMEGVNEYPILEEPSAIPLISSLLSLHSAALTSSQTMESNVLMNALLTVAAETGKGGATLRVKGSEEDVAKSRLALLHLAKRTMGETMGILGIPLVTKM</sequence>
<keyword evidence="6 12" id="KW-0648">Protein biosynthesis</keyword>
<comment type="caution">
    <text evidence="14">The sequence shown here is derived from an EMBL/GenBank/DDBJ whole genome shotgun (WGS) entry which is preliminary data.</text>
</comment>
<keyword evidence="4 12" id="KW-0547">Nucleotide-binding</keyword>
<organism evidence="14 15">
    <name type="scientific">Pristionchus mayeri</name>
    <dbReference type="NCBI Taxonomy" id="1317129"/>
    <lineage>
        <taxon>Eukaryota</taxon>
        <taxon>Metazoa</taxon>
        <taxon>Ecdysozoa</taxon>
        <taxon>Nematoda</taxon>
        <taxon>Chromadorea</taxon>
        <taxon>Rhabditida</taxon>
        <taxon>Rhabditina</taxon>
        <taxon>Diplogasteromorpha</taxon>
        <taxon>Diplogasteroidea</taxon>
        <taxon>Neodiplogasteridae</taxon>
        <taxon>Pristionchus</taxon>
    </lineage>
</organism>
<comment type="function">
    <text evidence="11">Catalyzes the attachment of arginine to tRNA(Arg) in a two-step reaction: arginine is first activated by ATP to form Arg-AMP and then transferred to the acceptor end of tRNA(Arg).</text>
</comment>
<evidence type="ECO:0000256" key="8">
    <source>
        <dbReference type="ARBA" id="ARBA00033033"/>
    </source>
</evidence>
<dbReference type="GO" id="GO:0005524">
    <property type="term" value="F:ATP binding"/>
    <property type="evidence" value="ECO:0007669"/>
    <property type="project" value="UniProtKB-KW"/>
</dbReference>
<dbReference type="InterPro" id="IPR014729">
    <property type="entry name" value="Rossmann-like_a/b/a_fold"/>
</dbReference>
<dbReference type="InterPro" id="IPR001412">
    <property type="entry name" value="aa-tRNA-synth_I_CS"/>
</dbReference>
<dbReference type="PRINTS" id="PR01038">
    <property type="entry name" value="TRNASYNTHARG"/>
</dbReference>
<evidence type="ECO:0000256" key="9">
    <source>
        <dbReference type="ARBA" id="ARBA00039495"/>
    </source>
</evidence>
<accession>A0AAN4ZGG9</accession>
<evidence type="ECO:0000256" key="3">
    <source>
        <dbReference type="ARBA" id="ARBA00022598"/>
    </source>
</evidence>
<name>A0AAN4ZGG9_9BILA</name>
<dbReference type="InterPro" id="IPR009080">
    <property type="entry name" value="tRNAsynth_Ia_anticodon-bd"/>
</dbReference>
<dbReference type="Gene3D" id="1.10.730.10">
    <property type="entry name" value="Isoleucyl-tRNA Synthetase, Domain 1"/>
    <property type="match status" value="1"/>
</dbReference>
<evidence type="ECO:0000256" key="6">
    <source>
        <dbReference type="ARBA" id="ARBA00022917"/>
    </source>
</evidence>
<dbReference type="EC" id="6.1.1.19" evidence="2"/>
<keyword evidence="5 12" id="KW-0067">ATP-binding</keyword>
<feature type="domain" description="DALR anticodon binding" evidence="13">
    <location>
        <begin position="378"/>
        <end position="487"/>
    </location>
</feature>
<gene>
    <name evidence="14" type="ORF">PMAYCL1PPCAC_07662</name>
</gene>
<evidence type="ECO:0000256" key="10">
    <source>
        <dbReference type="ARBA" id="ARBA00049339"/>
    </source>
</evidence>
<dbReference type="PROSITE" id="PS00178">
    <property type="entry name" value="AA_TRNA_LIGASE_I"/>
    <property type="match status" value="1"/>
</dbReference>
<dbReference type="InterPro" id="IPR001278">
    <property type="entry name" value="Arg-tRNA-ligase"/>
</dbReference>
<dbReference type="SUPFAM" id="SSF52374">
    <property type="entry name" value="Nucleotidylyl transferase"/>
    <property type="match status" value="1"/>
</dbReference>
<comment type="similarity">
    <text evidence="1 12">Belongs to the class-I aminoacyl-tRNA synthetase family.</text>
</comment>
<evidence type="ECO:0000256" key="5">
    <source>
        <dbReference type="ARBA" id="ARBA00022840"/>
    </source>
</evidence>
<evidence type="ECO:0000256" key="2">
    <source>
        <dbReference type="ARBA" id="ARBA00012837"/>
    </source>
</evidence>
<evidence type="ECO:0000259" key="13">
    <source>
        <dbReference type="SMART" id="SM00836"/>
    </source>
</evidence>
<dbReference type="GO" id="GO:0005739">
    <property type="term" value="C:mitochondrion"/>
    <property type="evidence" value="ECO:0007669"/>
    <property type="project" value="TreeGrafter"/>
</dbReference>
<dbReference type="PANTHER" id="PTHR11956">
    <property type="entry name" value="ARGINYL-TRNA SYNTHETASE"/>
    <property type="match status" value="1"/>
</dbReference>
<protein>
    <recommendedName>
        <fullName evidence="9">Probable arginine--tRNA ligase, mitochondrial</fullName>
        <ecNumber evidence="2">6.1.1.19</ecNumber>
    </recommendedName>
    <alternativeName>
        <fullName evidence="8">Arginyl-tRNA synthetase</fullName>
    </alternativeName>
</protein>
<dbReference type="Gene3D" id="3.40.50.620">
    <property type="entry name" value="HUPs"/>
    <property type="match status" value="1"/>
</dbReference>
<evidence type="ECO:0000256" key="11">
    <source>
        <dbReference type="ARBA" id="ARBA00049595"/>
    </source>
</evidence>
<dbReference type="PANTHER" id="PTHR11956:SF11">
    <property type="entry name" value="ARGININE--TRNA LIGASE, MITOCHONDRIAL-RELATED"/>
    <property type="match status" value="1"/>
</dbReference>
<dbReference type="Pfam" id="PF00750">
    <property type="entry name" value="tRNA-synt_1d"/>
    <property type="match status" value="1"/>
</dbReference>
<dbReference type="GO" id="GO:0032543">
    <property type="term" value="P:mitochondrial translation"/>
    <property type="evidence" value="ECO:0007669"/>
    <property type="project" value="TreeGrafter"/>
</dbReference>
<proteinExistence type="inferred from homology"/>
<keyword evidence="15" id="KW-1185">Reference proteome</keyword>
<keyword evidence="7 12" id="KW-0030">Aminoacyl-tRNA synthetase</keyword>
<evidence type="ECO:0000256" key="4">
    <source>
        <dbReference type="ARBA" id="ARBA00022741"/>
    </source>
</evidence>
<dbReference type="EMBL" id="BTRK01000002">
    <property type="protein sequence ID" value="GMR37467.1"/>
    <property type="molecule type" value="Genomic_DNA"/>
</dbReference>
<evidence type="ECO:0000313" key="14">
    <source>
        <dbReference type="EMBL" id="GMR37467.1"/>
    </source>
</evidence>
<dbReference type="Pfam" id="PF05746">
    <property type="entry name" value="DALR_1"/>
    <property type="match status" value="1"/>
</dbReference>
<dbReference type="GO" id="GO:0006420">
    <property type="term" value="P:arginyl-tRNA aminoacylation"/>
    <property type="evidence" value="ECO:0007669"/>
    <property type="project" value="InterPro"/>
</dbReference>
<dbReference type="InterPro" id="IPR035684">
    <property type="entry name" value="ArgRS_core"/>
</dbReference>
<dbReference type="SMART" id="SM00836">
    <property type="entry name" value="DALR_1"/>
    <property type="match status" value="1"/>
</dbReference>
<dbReference type="GO" id="GO:0004814">
    <property type="term" value="F:arginine-tRNA ligase activity"/>
    <property type="evidence" value="ECO:0007669"/>
    <property type="project" value="UniProtKB-EC"/>
</dbReference>
<evidence type="ECO:0000313" key="15">
    <source>
        <dbReference type="Proteomes" id="UP001328107"/>
    </source>
</evidence>
<dbReference type="SUPFAM" id="SSF47323">
    <property type="entry name" value="Anticodon-binding domain of a subclass of class I aminoacyl-tRNA synthetases"/>
    <property type="match status" value="1"/>
</dbReference>
<dbReference type="AlphaFoldDB" id="A0AAN4ZGG9"/>
<keyword evidence="3 12" id="KW-0436">Ligase</keyword>
<comment type="catalytic activity">
    <reaction evidence="10">
        <text>tRNA(Arg) + L-arginine + ATP = L-arginyl-tRNA(Arg) + AMP + diphosphate</text>
        <dbReference type="Rhea" id="RHEA:20301"/>
        <dbReference type="Rhea" id="RHEA-COMP:9658"/>
        <dbReference type="Rhea" id="RHEA-COMP:9673"/>
        <dbReference type="ChEBI" id="CHEBI:30616"/>
        <dbReference type="ChEBI" id="CHEBI:32682"/>
        <dbReference type="ChEBI" id="CHEBI:33019"/>
        <dbReference type="ChEBI" id="CHEBI:78442"/>
        <dbReference type="ChEBI" id="CHEBI:78513"/>
        <dbReference type="ChEBI" id="CHEBI:456215"/>
        <dbReference type="EC" id="6.1.1.19"/>
    </reaction>
</comment>
<dbReference type="Proteomes" id="UP001328107">
    <property type="component" value="Unassembled WGS sequence"/>
</dbReference>